<evidence type="ECO:0000313" key="2">
    <source>
        <dbReference type="Proteomes" id="UP000283254"/>
    </source>
</evidence>
<dbReference type="Proteomes" id="UP000283254">
    <property type="component" value="Unassembled WGS sequence"/>
</dbReference>
<comment type="caution">
    <text evidence="1">The sequence shown here is derived from an EMBL/GenBank/DDBJ whole genome shotgun (WGS) entry which is preliminary data.</text>
</comment>
<reference evidence="1" key="1">
    <citation type="submission" date="2014-10" db="EMBL/GenBank/DDBJ databases">
        <title>Massilia sp. genome.</title>
        <authorList>
            <person name="Xu B."/>
            <person name="Dai L."/>
            <person name="Huang Z."/>
        </authorList>
    </citation>
    <scope>NUCLEOTIDE SEQUENCE [LARGE SCALE GENOMIC DNA]</scope>
    <source>
        <strain evidence="1">CFS-1</strain>
    </source>
</reference>
<organism evidence="1 2">
    <name type="scientific">Massilia aurea</name>
    <dbReference type="NCBI Taxonomy" id="373040"/>
    <lineage>
        <taxon>Bacteria</taxon>
        <taxon>Pseudomonadati</taxon>
        <taxon>Pseudomonadota</taxon>
        <taxon>Betaproteobacteria</taxon>
        <taxon>Burkholderiales</taxon>
        <taxon>Oxalobacteraceae</taxon>
        <taxon>Telluria group</taxon>
        <taxon>Massilia</taxon>
    </lineage>
</organism>
<dbReference type="EMBL" id="JSAB01000080">
    <property type="protein sequence ID" value="RNF30935.1"/>
    <property type="molecule type" value="Genomic_DNA"/>
</dbReference>
<keyword evidence="2" id="KW-1185">Reference proteome</keyword>
<dbReference type="AlphaFoldDB" id="A0A422QLR0"/>
<accession>A0A422QLR0</accession>
<evidence type="ECO:0000313" key="1">
    <source>
        <dbReference type="EMBL" id="RNF30935.1"/>
    </source>
</evidence>
<name>A0A422QLR0_9BURK</name>
<proteinExistence type="predicted"/>
<protein>
    <submittedName>
        <fullName evidence="1">Uncharacterized protein</fullName>
    </submittedName>
</protein>
<sequence>MARSGAQVVGGQQGQRPLGMRQRLAIMLEQHQHVLAGTGVEQLVKAGQARAREAVSRTG</sequence>
<gene>
    <name evidence="1" type="ORF">NM04_09800</name>
</gene>